<dbReference type="EMBL" id="GBRH01175002">
    <property type="protein sequence ID" value="JAE22894.1"/>
    <property type="molecule type" value="Transcribed_RNA"/>
</dbReference>
<sequence>MVQNVHVQLRSFVKYCSRNTDSLFMVLCYFTVSIALRCCSQIGQMNTRAFTGYCTPPTAEDLVPSSRYEKCVRA</sequence>
<protein>
    <submittedName>
        <fullName evidence="1">Uncharacterized protein</fullName>
    </submittedName>
</protein>
<name>A0A0A9GHH6_ARUDO</name>
<organism evidence="1">
    <name type="scientific">Arundo donax</name>
    <name type="common">Giant reed</name>
    <name type="synonym">Donax arundinaceus</name>
    <dbReference type="NCBI Taxonomy" id="35708"/>
    <lineage>
        <taxon>Eukaryota</taxon>
        <taxon>Viridiplantae</taxon>
        <taxon>Streptophyta</taxon>
        <taxon>Embryophyta</taxon>
        <taxon>Tracheophyta</taxon>
        <taxon>Spermatophyta</taxon>
        <taxon>Magnoliopsida</taxon>
        <taxon>Liliopsida</taxon>
        <taxon>Poales</taxon>
        <taxon>Poaceae</taxon>
        <taxon>PACMAD clade</taxon>
        <taxon>Arundinoideae</taxon>
        <taxon>Arundineae</taxon>
        <taxon>Arundo</taxon>
    </lineage>
</organism>
<accession>A0A0A9GHH6</accession>
<reference evidence="1" key="1">
    <citation type="submission" date="2014-09" db="EMBL/GenBank/DDBJ databases">
        <authorList>
            <person name="Magalhaes I.L.F."/>
            <person name="Oliveira U."/>
            <person name="Santos F.R."/>
            <person name="Vidigal T.H.D.A."/>
            <person name="Brescovit A.D."/>
            <person name="Santos A.J."/>
        </authorList>
    </citation>
    <scope>NUCLEOTIDE SEQUENCE</scope>
    <source>
        <tissue evidence="1">Shoot tissue taken approximately 20 cm above the soil surface</tissue>
    </source>
</reference>
<evidence type="ECO:0000313" key="1">
    <source>
        <dbReference type="EMBL" id="JAE22894.1"/>
    </source>
</evidence>
<dbReference type="AlphaFoldDB" id="A0A0A9GHH6"/>
<reference evidence="1" key="2">
    <citation type="journal article" date="2015" name="Data Brief">
        <title>Shoot transcriptome of the giant reed, Arundo donax.</title>
        <authorList>
            <person name="Barrero R.A."/>
            <person name="Guerrero F.D."/>
            <person name="Moolhuijzen P."/>
            <person name="Goolsby J.A."/>
            <person name="Tidwell J."/>
            <person name="Bellgard S.E."/>
            <person name="Bellgard M.I."/>
        </authorList>
    </citation>
    <scope>NUCLEOTIDE SEQUENCE</scope>
    <source>
        <tissue evidence="1">Shoot tissue taken approximately 20 cm above the soil surface</tissue>
    </source>
</reference>
<proteinExistence type="predicted"/>